<feature type="domain" description="PDZ" evidence="4">
    <location>
        <begin position="272"/>
        <end position="338"/>
    </location>
</feature>
<name>A0ABT4D3M0_9CLOT</name>
<dbReference type="Pfam" id="PF13365">
    <property type="entry name" value="Trypsin_2"/>
    <property type="match status" value="1"/>
</dbReference>
<sequence length="353" mass="39445">MKKFLIFILGLSMVFATTTTAFAVEGNQEAIKKEVVQSEKKKNVPEVIDEVNQSVVAVIGKNTKVKEREHIFAKFPKNLQHGSGVIVSKEGRIITNNHVVDGLKNIYVVMYDGKVYKAQLLYTDKEIDLALLKINKDNLKPMKMADEQKIKVGNEVIAIGTPLSFGYRNSATKGIVSGLNRPVDRMYTYLQTDAAINPGNSGGPLVNMKGELVGINTLGTMFFQGMNFSIPIDHVKYFIEQFDKYGKIRRCYTGIDFEENWAAMLGIPTNQGLKVVALEKGAVVNLNQVKEGDMLEAIDGKAITSIAQYNEILKEHVPEDKVKFTFSRKDKKIDVEVMLKEKQDKSKEAGKED</sequence>
<dbReference type="InterPro" id="IPR001478">
    <property type="entry name" value="PDZ"/>
</dbReference>
<dbReference type="PRINTS" id="PR00834">
    <property type="entry name" value="PROTEASES2C"/>
</dbReference>
<keyword evidence="3" id="KW-0732">Signal</keyword>
<evidence type="ECO:0000313" key="5">
    <source>
        <dbReference type="EMBL" id="MCY6485242.1"/>
    </source>
</evidence>
<dbReference type="PANTHER" id="PTHR43343">
    <property type="entry name" value="PEPTIDASE S12"/>
    <property type="match status" value="1"/>
</dbReference>
<dbReference type="InterPro" id="IPR051201">
    <property type="entry name" value="Chloro_Bact_Ser_Proteases"/>
</dbReference>
<feature type="chain" id="PRO_5046117660" evidence="3">
    <location>
        <begin position="24"/>
        <end position="353"/>
    </location>
</feature>
<gene>
    <name evidence="5" type="ORF">OW763_12920</name>
</gene>
<comment type="caution">
    <text evidence="5">The sequence shown here is derived from an EMBL/GenBank/DDBJ whole genome shotgun (WGS) entry which is preliminary data.</text>
</comment>
<proteinExistence type="predicted"/>
<dbReference type="Proteomes" id="UP001078443">
    <property type="component" value="Unassembled WGS sequence"/>
</dbReference>
<dbReference type="SUPFAM" id="SSF50156">
    <property type="entry name" value="PDZ domain-like"/>
    <property type="match status" value="1"/>
</dbReference>
<keyword evidence="2" id="KW-0378">Hydrolase</keyword>
<dbReference type="SUPFAM" id="SSF50494">
    <property type="entry name" value="Trypsin-like serine proteases"/>
    <property type="match status" value="1"/>
</dbReference>
<dbReference type="InterPro" id="IPR009003">
    <property type="entry name" value="Peptidase_S1_PA"/>
</dbReference>
<dbReference type="InterPro" id="IPR036034">
    <property type="entry name" value="PDZ_sf"/>
</dbReference>
<dbReference type="RefSeq" id="WP_268041565.1">
    <property type="nucleotide sequence ID" value="NZ_JAPQER010000006.1"/>
</dbReference>
<evidence type="ECO:0000259" key="4">
    <source>
        <dbReference type="Pfam" id="PF13180"/>
    </source>
</evidence>
<protein>
    <submittedName>
        <fullName evidence="5">Trypsin-like peptidase domain-containing protein</fullName>
    </submittedName>
</protein>
<evidence type="ECO:0000256" key="3">
    <source>
        <dbReference type="SAM" id="SignalP"/>
    </source>
</evidence>
<evidence type="ECO:0000313" key="6">
    <source>
        <dbReference type="Proteomes" id="UP001078443"/>
    </source>
</evidence>
<organism evidence="5 6">
    <name type="scientific">Clostridium aestuarii</name>
    <dbReference type="NCBI Taxonomy" id="338193"/>
    <lineage>
        <taxon>Bacteria</taxon>
        <taxon>Bacillati</taxon>
        <taxon>Bacillota</taxon>
        <taxon>Clostridia</taxon>
        <taxon>Eubacteriales</taxon>
        <taxon>Clostridiaceae</taxon>
        <taxon>Clostridium</taxon>
    </lineage>
</organism>
<evidence type="ECO:0000256" key="1">
    <source>
        <dbReference type="ARBA" id="ARBA00022670"/>
    </source>
</evidence>
<feature type="signal peptide" evidence="3">
    <location>
        <begin position="1"/>
        <end position="23"/>
    </location>
</feature>
<keyword evidence="6" id="KW-1185">Reference proteome</keyword>
<reference evidence="5" key="1">
    <citation type="submission" date="2022-12" db="EMBL/GenBank/DDBJ databases">
        <authorList>
            <person name="Wang J."/>
        </authorList>
    </citation>
    <scope>NUCLEOTIDE SEQUENCE</scope>
    <source>
        <strain evidence="5">HY-45-18</strain>
    </source>
</reference>
<dbReference type="Gene3D" id="2.30.42.10">
    <property type="match status" value="1"/>
</dbReference>
<dbReference type="EMBL" id="JAPQER010000006">
    <property type="protein sequence ID" value="MCY6485242.1"/>
    <property type="molecule type" value="Genomic_DNA"/>
</dbReference>
<dbReference type="InterPro" id="IPR001940">
    <property type="entry name" value="Peptidase_S1C"/>
</dbReference>
<evidence type="ECO:0000256" key="2">
    <source>
        <dbReference type="ARBA" id="ARBA00022801"/>
    </source>
</evidence>
<dbReference type="PANTHER" id="PTHR43343:SF3">
    <property type="entry name" value="PROTEASE DO-LIKE 8, CHLOROPLASTIC"/>
    <property type="match status" value="1"/>
</dbReference>
<dbReference type="Pfam" id="PF13180">
    <property type="entry name" value="PDZ_2"/>
    <property type="match status" value="1"/>
</dbReference>
<accession>A0ABT4D3M0</accession>
<keyword evidence="1" id="KW-0645">Protease</keyword>
<dbReference type="Gene3D" id="2.40.10.120">
    <property type="match status" value="1"/>
</dbReference>